<dbReference type="EMBL" id="QSBY01000015">
    <property type="protein sequence ID" value="RHW67155.1"/>
    <property type="molecule type" value="Genomic_DNA"/>
</dbReference>
<dbReference type="Gene3D" id="1.10.1240.40">
    <property type="entry name" value="ENT domain"/>
    <property type="match status" value="1"/>
</dbReference>
<dbReference type="Proteomes" id="UP000266743">
    <property type="component" value="Unassembled WGS sequence"/>
</dbReference>
<gene>
    <name evidence="1" type="ORF">DPX39_000052300</name>
</gene>
<name>A0A3L6KSJ8_9TRYP</name>
<dbReference type="AlphaFoldDB" id="A0A3L6KSJ8"/>
<comment type="caution">
    <text evidence="1">The sequence shown here is derived from an EMBL/GenBank/DDBJ whole genome shotgun (WGS) entry which is preliminary data.</text>
</comment>
<accession>A0A3L6KSJ8</accession>
<evidence type="ECO:0000313" key="1">
    <source>
        <dbReference type="EMBL" id="RHW67155.1"/>
    </source>
</evidence>
<proteinExistence type="predicted"/>
<organism evidence="1 2">
    <name type="scientific">Trypanosoma brucei equiperdum</name>
    <dbReference type="NCBI Taxonomy" id="630700"/>
    <lineage>
        <taxon>Eukaryota</taxon>
        <taxon>Discoba</taxon>
        <taxon>Euglenozoa</taxon>
        <taxon>Kinetoplastea</taxon>
        <taxon>Metakinetoplastina</taxon>
        <taxon>Trypanosomatida</taxon>
        <taxon>Trypanosomatidae</taxon>
        <taxon>Trypanosoma</taxon>
    </lineage>
</organism>
<reference evidence="1 2" key="1">
    <citation type="submission" date="2018-09" db="EMBL/GenBank/DDBJ databases">
        <title>whole genome sequence of T. equiperdum IVM-t1 strain.</title>
        <authorList>
            <person name="Suganuma K."/>
        </authorList>
    </citation>
    <scope>NUCLEOTIDE SEQUENCE [LARGE SCALE GENOMIC DNA]</scope>
    <source>
        <strain evidence="1 2">IVM-t1</strain>
    </source>
</reference>
<sequence>MSASGSGVAAIYARAEEAQNAPVKLQPVPAFELYKAAREEELCSYRSLCRVLCMHSGGKLTKQQRRILEDMREELCLPTERAEAELAAAREDVLVTSVAASGVLKRRQDFFDGVTDVPLDTLSYAESAKDDNNSLYVAQTKVARTEQIVGGVHGRHAAPSKMSVREIHKNLERIGREVAATSSKLLYCTSVVDQQAYRNVLQQKREQLQAMLREVEDAPPDMSGITSVMPSEHVY</sequence>
<evidence type="ECO:0000313" key="2">
    <source>
        <dbReference type="Proteomes" id="UP000266743"/>
    </source>
</evidence>
<protein>
    <submittedName>
        <fullName evidence="1">Uncharacterized protein</fullName>
    </submittedName>
</protein>
<dbReference type="InterPro" id="IPR036142">
    <property type="entry name" value="ENT_dom-like_sf"/>
</dbReference>
<dbReference type="SUPFAM" id="SSF158639">
    <property type="entry name" value="ENT-like"/>
    <property type="match status" value="1"/>
</dbReference>